<dbReference type="EMBL" id="JXYA01000047">
    <property type="protein sequence ID" value="KJZ06539.1"/>
    <property type="molecule type" value="Genomic_DNA"/>
</dbReference>
<reference evidence="3 4" key="1">
    <citation type="journal article" date="2015" name="BMC Genomics">
        <title>Genome mining reveals unlocked bioactive potential of marine Gram-negative bacteria.</title>
        <authorList>
            <person name="Machado H."/>
            <person name="Sonnenschein E.C."/>
            <person name="Melchiorsen J."/>
            <person name="Gram L."/>
        </authorList>
    </citation>
    <scope>NUCLEOTIDE SEQUENCE [LARGE SCALE GENOMIC DNA]</scope>
    <source>
        <strain evidence="3 4">S2471</strain>
    </source>
</reference>
<evidence type="ECO:0000313" key="4">
    <source>
        <dbReference type="Proteomes" id="UP000033452"/>
    </source>
</evidence>
<dbReference type="PANTHER" id="PTHR11261:SF3">
    <property type="entry name" value="RETINOL-BINDING PROTEIN 3"/>
    <property type="match status" value="1"/>
</dbReference>
<organism evidence="3 4">
    <name type="scientific">Pseudoalteromonas rubra</name>
    <dbReference type="NCBI Taxonomy" id="43658"/>
    <lineage>
        <taxon>Bacteria</taxon>
        <taxon>Pseudomonadati</taxon>
        <taxon>Pseudomonadota</taxon>
        <taxon>Gammaproteobacteria</taxon>
        <taxon>Alteromonadales</taxon>
        <taxon>Pseudoalteromonadaceae</taxon>
        <taxon>Pseudoalteromonas</taxon>
    </lineage>
</organism>
<dbReference type="Pfam" id="PF03572">
    <property type="entry name" value="Peptidase_S41"/>
    <property type="match status" value="1"/>
</dbReference>
<gene>
    <name evidence="3" type="ORF">TW77_18750</name>
</gene>
<feature type="chain" id="PRO_5002475241" evidence="1">
    <location>
        <begin position="21"/>
        <end position="332"/>
    </location>
</feature>
<keyword evidence="1" id="KW-0732">Signal</keyword>
<feature type="domain" description="Tail specific protease" evidence="2">
    <location>
        <begin position="103"/>
        <end position="296"/>
    </location>
</feature>
<name>A0A0F4QGV4_9GAMM</name>
<dbReference type="GO" id="GO:0008236">
    <property type="term" value="F:serine-type peptidase activity"/>
    <property type="evidence" value="ECO:0007669"/>
    <property type="project" value="InterPro"/>
</dbReference>
<feature type="signal peptide" evidence="1">
    <location>
        <begin position="1"/>
        <end position="20"/>
    </location>
</feature>
<dbReference type="GO" id="GO:0006508">
    <property type="term" value="P:proteolysis"/>
    <property type="evidence" value="ECO:0007669"/>
    <property type="project" value="InterPro"/>
</dbReference>
<evidence type="ECO:0000259" key="2">
    <source>
        <dbReference type="SMART" id="SM00245"/>
    </source>
</evidence>
<comment type="caution">
    <text evidence="3">The sequence shown here is derived from an EMBL/GenBank/DDBJ whole genome shotgun (WGS) entry which is preliminary data.</text>
</comment>
<dbReference type="OrthoDB" id="9758793at2"/>
<dbReference type="PATRIC" id="fig|43658.5.peg.3966"/>
<dbReference type="AlphaFoldDB" id="A0A0F4QGV4"/>
<dbReference type="Proteomes" id="UP000033452">
    <property type="component" value="Unassembled WGS sequence"/>
</dbReference>
<accession>A0A0F4QGV4</accession>
<dbReference type="SUPFAM" id="SSF52096">
    <property type="entry name" value="ClpP/crotonase"/>
    <property type="match status" value="1"/>
</dbReference>
<protein>
    <submittedName>
        <fullName evidence="3">Interphotoreceptor retinoid-binding protein</fullName>
    </submittedName>
</protein>
<evidence type="ECO:0000256" key="1">
    <source>
        <dbReference type="SAM" id="SignalP"/>
    </source>
</evidence>
<sequence length="332" mass="36456">MRLIQYFGLPLALLSCISSANEGLNKQEVVSSLVNEIENSYVETDKIPGLTKSLRQLKDNPAFHGAVTQDELAALLSTELKKTDPHFSVQWRDPSGAVAQKKNESWFAKLARNNSGFNKVEILPGNVGYIDFWGFDNVTDDSKSTVTGVMKFVANADALLIDLRKNGGGSGEMVQLISSYFLKPETHLNSIYWRTTNTTREFHTIKEVAAKANLTIPLYVLTSKGTFSAAEEFAYNLKHLGRATLVGEVTKGGANPWQYYELGNGFRAGIPIAKAINPVTKSNWEGVGVKPDIVTTSEAAFNAAYKLALKDVAKVADNEYQLAQIKDKIDTL</sequence>
<proteinExistence type="predicted"/>
<dbReference type="InterPro" id="IPR029045">
    <property type="entry name" value="ClpP/crotonase-like_dom_sf"/>
</dbReference>
<dbReference type="RefSeq" id="WP_046006509.1">
    <property type="nucleotide sequence ID" value="NZ_JXYA01000047.1"/>
</dbReference>
<evidence type="ECO:0000313" key="3">
    <source>
        <dbReference type="EMBL" id="KJZ06539.1"/>
    </source>
</evidence>
<dbReference type="SMART" id="SM00245">
    <property type="entry name" value="TSPc"/>
    <property type="match status" value="1"/>
</dbReference>
<keyword evidence="4" id="KW-1185">Reference proteome</keyword>
<dbReference type="PROSITE" id="PS51257">
    <property type="entry name" value="PROKAR_LIPOPROTEIN"/>
    <property type="match status" value="1"/>
</dbReference>
<dbReference type="Gene3D" id="3.90.226.10">
    <property type="entry name" value="2-enoyl-CoA Hydratase, Chain A, domain 1"/>
    <property type="match status" value="1"/>
</dbReference>
<keyword evidence="3" id="KW-0675">Receptor</keyword>
<dbReference type="InterPro" id="IPR005151">
    <property type="entry name" value="Tail-specific_protease"/>
</dbReference>
<dbReference type="Gene3D" id="3.30.750.44">
    <property type="match status" value="1"/>
</dbReference>
<dbReference type="PANTHER" id="PTHR11261">
    <property type="entry name" value="INTERPHOTORECEPTOR RETINOID-BINDING PROTEIN"/>
    <property type="match status" value="1"/>
</dbReference>
<dbReference type="CDD" id="cd07563">
    <property type="entry name" value="Peptidase_S41_IRBP"/>
    <property type="match status" value="1"/>
</dbReference>